<protein>
    <recommendedName>
        <fullName evidence="3">ELM2 domain-containing protein</fullName>
    </recommendedName>
</protein>
<feature type="region of interest" description="Disordered" evidence="2">
    <location>
        <begin position="157"/>
        <end position="177"/>
    </location>
</feature>
<organism evidence="4 5">
    <name type="scientific">Caenorhabditis remanei</name>
    <name type="common">Caenorhabditis vulgaris</name>
    <dbReference type="NCBI Taxonomy" id="31234"/>
    <lineage>
        <taxon>Eukaryota</taxon>
        <taxon>Metazoa</taxon>
        <taxon>Ecdysozoa</taxon>
        <taxon>Nematoda</taxon>
        <taxon>Chromadorea</taxon>
        <taxon>Rhabditida</taxon>
        <taxon>Rhabditina</taxon>
        <taxon>Rhabditomorpha</taxon>
        <taxon>Rhabditoidea</taxon>
        <taxon>Rhabditidae</taxon>
        <taxon>Peloderinae</taxon>
        <taxon>Caenorhabditis</taxon>
    </lineage>
</organism>
<dbReference type="Gene3D" id="4.10.1240.50">
    <property type="match status" value="1"/>
</dbReference>
<proteinExistence type="predicted"/>
<feature type="compositionally biased region" description="Basic and acidic residues" evidence="2">
    <location>
        <begin position="256"/>
        <end position="271"/>
    </location>
</feature>
<sequence>MLTKNEQCALVDDLRPPDSAYAMRKKARPDGDLCSDQVVIMQSSNFNNTPRNTGVSSRISISAPTNNRLSEEGRNLPLVMNAAPAQPPSARIRGPPAKQMQSKSNGAIEDVITLSSDDDDILVTHDQSSRFSNSASTNKRRLGEIKNLPRVAQRYMNQHSRSPRLEGPTANRMQSKRNRRNEVVITLLSDEDDILDDFGMEIEEVLAEEPDMEIIEISDDDEPPTIQPPKKMNQPAESTEKNLRKQCPNVLAVKTESKQKENIASEPKDLSTRMNDVPKIMQNGGQSSKIDSSRAVTIKQEQESVMEEVLLSDSVSNNPTSSSSTTAGNPVEIENLSLAETCAHNLEKVGLESSEKLSKKDSEINMSTIKSEKVSKHQMEPFEVMNESISDNTPTKSDKLIKKNVTFKIEEDTEKEESSPYTSSAEPVPHSSSELEEVKKLNSLTKVEHDIQQDNTETEGQEGPPTVQNTVQTSDTTETGLKINSEEMKTETNVRVEKKINSGIEKAKTPALVQKESEPSSSSSVYTIVHTLEPYLSAKIEIGTDYQVIVPETLTTEPIQDYIGREDREELLWTPREEVIEAEEEMFYKRTHTVYWFAIWRQFKGHIPYEIALQNLMKNGYQMALSLDTVDQYLERLPEKLKELCMAQAKVLATIALNERTTMEEIKLQAMKNYDLVDVRKYYFHFIKYALLNGGHKVPCVCEQDLCRPIDFASRVTCTNCTKNLRNSNGRKSLCLICKTYEQITGEARPANRVIFTNDETKFLNAWREREEALGKVQSKEQIENMLRKAETSRWKQLDLTDEEKQMLGEKHYNIIGLNDAQIARKKSVICNQLKPFVLPLFVDCKCLKHQGVVIKERPNWNKKQNLVNPEIPGAEFVFDSMDDPWFDSSKPMPSRRSLRLYN</sequence>
<dbReference type="InterPro" id="IPR000949">
    <property type="entry name" value="ELM2_dom"/>
</dbReference>
<dbReference type="EMBL" id="WUAV01000006">
    <property type="protein sequence ID" value="KAF1746480.1"/>
    <property type="molecule type" value="Genomic_DNA"/>
</dbReference>
<evidence type="ECO:0000256" key="2">
    <source>
        <dbReference type="SAM" id="MobiDB-lite"/>
    </source>
</evidence>
<evidence type="ECO:0000313" key="4">
    <source>
        <dbReference type="EMBL" id="KAF1746480.1"/>
    </source>
</evidence>
<dbReference type="SMART" id="SM01189">
    <property type="entry name" value="ELM2"/>
    <property type="match status" value="1"/>
</dbReference>
<feature type="region of interest" description="Disordered" evidence="2">
    <location>
        <begin position="350"/>
        <end position="379"/>
    </location>
</feature>
<feature type="domain" description="ELM2" evidence="3">
    <location>
        <begin position="538"/>
        <end position="634"/>
    </location>
</feature>
<feature type="region of interest" description="Disordered" evidence="2">
    <location>
        <begin position="85"/>
        <end position="104"/>
    </location>
</feature>
<keyword evidence="1" id="KW-0539">Nucleus</keyword>
<name>A0A6A5FV23_CAERE</name>
<dbReference type="KEGG" id="crq:GCK72_022936"/>
<feature type="compositionally biased region" description="Basic and acidic residues" evidence="2">
    <location>
        <begin position="370"/>
        <end position="379"/>
    </location>
</feature>
<gene>
    <name evidence="4" type="ORF">GCK72_022936</name>
</gene>
<dbReference type="AlphaFoldDB" id="A0A6A5FV23"/>
<evidence type="ECO:0000256" key="1">
    <source>
        <dbReference type="ARBA" id="ARBA00023242"/>
    </source>
</evidence>
<feature type="region of interest" description="Disordered" evidence="2">
    <location>
        <begin position="408"/>
        <end position="437"/>
    </location>
</feature>
<dbReference type="RefSeq" id="XP_053578704.1">
    <property type="nucleotide sequence ID" value="XM_053735138.1"/>
</dbReference>
<accession>A0A6A5FV23</accession>
<reference evidence="4 5" key="1">
    <citation type="submission" date="2019-12" db="EMBL/GenBank/DDBJ databases">
        <title>Chromosome-level assembly of the Caenorhabditis remanei genome.</title>
        <authorList>
            <person name="Teterina A.A."/>
            <person name="Willis J.H."/>
            <person name="Phillips P.C."/>
        </authorList>
    </citation>
    <scope>NUCLEOTIDE SEQUENCE [LARGE SCALE GENOMIC DNA]</scope>
    <source>
        <strain evidence="4 5">PX506</strain>
        <tissue evidence="4">Whole organism</tissue>
    </source>
</reference>
<evidence type="ECO:0000259" key="3">
    <source>
        <dbReference type="PROSITE" id="PS51156"/>
    </source>
</evidence>
<dbReference type="PROSITE" id="PS51156">
    <property type="entry name" value="ELM2"/>
    <property type="match status" value="1"/>
</dbReference>
<feature type="region of interest" description="Disordered" evidence="2">
    <location>
        <begin position="256"/>
        <end position="299"/>
    </location>
</feature>
<dbReference type="Pfam" id="PF01448">
    <property type="entry name" value="ELM2"/>
    <property type="match status" value="1"/>
</dbReference>
<feature type="compositionally biased region" description="Basic and acidic residues" evidence="2">
    <location>
        <begin position="350"/>
        <end position="363"/>
    </location>
</feature>
<dbReference type="GeneID" id="9798562"/>
<feature type="region of interest" description="Disordered" evidence="2">
    <location>
        <begin position="219"/>
        <end position="243"/>
    </location>
</feature>
<dbReference type="Proteomes" id="UP000483820">
    <property type="component" value="Chromosome X"/>
</dbReference>
<feature type="region of interest" description="Disordered" evidence="2">
    <location>
        <begin position="452"/>
        <end position="473"/>
    </location>
</feature>
<dbReference type="CTD" id="9798562"/>
<comment type="caution">
    <text evidence="4">The sequence shown here is derived from an EMBL/GenBank/DDBJ whole genome shotgun (WGS) entry which is preliminary data.</text>
</comment>
<evidence type="ECO:0000313" key="5">
    <source>
        <dbReference type="Proteomes" id="UP000483820"/>
    </source>
</evidence>